<accession>A0ABD3PL73</accession>
<evidence type="ECO:0000256" key="1">
    <source>
        <dbReference type="SAM" id="MobiDB-lite"/>
    </source>
</evidence>
<evidence type="ECO:0000313" key="2">
    <source>
        <dbReference type="EMBL" id="KAL3788482.1"/>
    </source>
</evidence>
<proteinExistence type="predicted"/>
<name>A0ABD3PL73_9STRA</name>
<feature type="region of interest" description="Disordered" evidence="1">
    <location>
        <begin position="186"/>
        <end position="210"/>
    </location>
</feature>
<keyword evidence="3" id="KW-1185">Reference proteome</keyword>
<dbReference type="AlphaFoldDB" id="A0ABD3PL73"/>
<dbReference type="EMBL" id="JALLAZ020000724">
    <property type="protein sequence ID" value="KAL3788482.1"/>
    <property type="molecule type" value="Genomic_DNA"/>
</dbReference>
<dbReference type="Proteomes" id="UP001530315">
    <property type="component" value="Unassembled WGS sequence"/>
</dbReference>
<comment type="caution">
    <text evidence="2">The sequence shown here is derived from an EMBL/GenBank/DDBJ whole genome shotgun (WGS) entry which is preliminary data.</text>
</comment>
<evidence type="ECO:0000313" key="3">
    <source>
        <dbReference type="Proteomes" id="UP001530315"/>
    </source>
</evidence>
<organism evidence="2 3">
    <name type="scientific">Stephanodiscus triporus</name>
    <dbReference type="NCBI Taxonomy" id="2934178"/>
    <lineage>
        <taxon>Eukaryota</taxon>
        <taxon>Sar</taxon>
        <taxon>Stramenopiles</taxon>
        <taxon>Ochrophyta</taxon>
        <taxon>Bacillariophyta</taxon>
        <taxon>Coscinodiscophyceae</taxon>
        <taxon>Thalassiosirophycidae</taxon>
        <taxon>Stephanodiscales</taxon>
        <taxon>Stephanodiscaceae</taxon>
        <taxon>Stephanodiscus</taxon>
    </lineage>
</organism>
<reference evidence="2 3" key="1">
    <citation type="submission" date="2024-10" db="EMBL/GenBank/DDBJ databases">
        <title>Updated reference genomes for cyclostephanoid diatoms.</title>
        <authorList>
            <person name="Roberts W.R."/>
            <person name="Alverson A.J."/>
        </authorList>
    </citation>
    <scope>NUCLEOTIDE SEQUENCE [LARGE SCALE GENOMIC DNA]</scope>
    <source>
        <strain evidence="2 3">AJA276-08</strain>
    </source>
</reference>
<feature type="compositionally biased region" description="Gly residues" evidence="1">
    <location>
        <begin position="192"/>
        <end position="205"/>
    </location>
</feature>
<protein>
    <submittedName>
        <fullName evidence="2">Uncharacterized protein</fullName>
    </submittedName>
</protein>
<gene>
    <name evidence="2" type="ORF">ACHAW5_002541</name>
</gene>
<sequence>MDGGIVIGGMPIRFVLECSVDDDGKMLEIPLYAVPSSSTTSSSSVRQQRRLQEELEISSDILQELSQNYNVETSASFVSLALCQRYIKSSIVTATARSSYGIPTMKVSNRLLCMLEEMQRNEDRKSMPGDNDATAAATTATTRYCWILPAVGDRDRGEKSNNDVIDTIIRNNGLPLYHPLRRIQNEGALQGDDGGGGGGGDGGVGTDKKPSLTFEQQAKQLQLQSAWKIAMQKEDAGALGRIRKAMEELENEVMMMEVGEGEDEEVEGENSTLMKIRRAMMSNAEDGEDVVGLMLDLEEAAMIKTDTDDDDV</sequence>